<dbReference type="Proteomes" id="UP000638043">
    <property type="component" value="Unassembled WGS sequence"/>
</dbReference>
<sequence>MTTEKLPTVPTLAARGITVGPLSATDVEARAGEVTLVAVEGGQRADFLALMLAGRMTPKAGVVELDGREDPKGLRKRVAIVDAPDTSAPADSLPLASVVTEELVFAGLRAPRRATRKLLADENLSDLASTPIGEVPAAARIRVLTRTAAAHPDVDILVIATPDRHGGDTAAWYDTAHAWAARGYTVIVLASAAAVDAAG</sequence>
<evidence type="ECO:0008006" key="3">
    <source>
        <dbReference type="Google" id="ProtNLM"/>
    </source>
</evidence>
<protein>
    <recommendedName>
        <fullName evidence="3">ABC transporter ATP-binding protein</fullName>
    </recommendedName>
</protein>
<proteinExistence type="predicted"/>
<comment type="caution">
    <text evidence="1">The sequence shown here is derived from an EMBL/GenBank/DDBJ whole genome shotgun (WGS) entry which is preliminary data.</text>
</comment>
<gene>
    <name evidence="1" type="ORF">GCM10010910_15680</name>
</gene>
<evidence type="ECO:0000313" key="1">
    <source>
        <dbReference type="EMBL" id="GGO63344.1"/>
    </source>
</evidence>
<name>A0ABQ2N1M1_9MICO</name>
<dbReference type="EMBL" id="BMMQ01000004">
    <property type="protein sequence ID" value="GGO63344.1"/>
    <property type="molecule type" value="Genomic_DNA"/>
</dbReference>
<reference evidence="2" key="1">
    <citation type="journal article" date="2019" name="Int. J. Syst. Evol. Microbiol.">
        <title>The Global Catalogue of Microorganisms (GCM) 10K type strain sequencing project: providing services to taxonomists for standard genome sequencing and annotation.</title>
        <authorList>
            <consortium name="The Broad Institute Genomics Platform"/>
            <consortium name="The Broad Institute Genome Sequencing Center for Infectious Disease"/>
            <person name="Wu L."/>
            <person name="Ma J."/>
        </authorList>
    </citation>
    <scope>NUCLEOTIDE SEQUENCE [LARGE SCALE GENOMIC DNA]</scope>
    <source>
        <strain evidence="2">CGMCC 4.7181</strain>
    </source>
</reference>
<dbReference type="RefSeq" id="WP_188700854.1">
    <property type="nucleotide sequence ID" value="NZ_BMMQ01000004.1"/>
</dbReference>
<organism evidence="1 2">
    <name type="scientific">Microbacterium nanhaiense</name>
    <dbReference type="NCBI Taxonomy" id="1301026"/>
    <lineage>
        <taxon>Bacteria</taxon>
        <taxon>Bacillati</taxon>
        <taxon>Actinomycetota</taxon>
        <taxon>Actinomycetes</taxon>
        <taxon>Micrococcales</taxon>
        <taxon>Microbacteriaceae</taxon>
        <taxon>Microbacterium</taxon>
    </lineage>
</organism>
<evidence type="ECO:0000313" key="2">
    <source>
        <dbReference type="Proteomes" id="UP000638043"/>
    </source>
</evidence>
<dbReference type="Gene3D" id="3.40.50.300">
    <property type="entry name" value="P-loop containing nucleotide triphosphate hydrolases"/>
    <property type="match status" value="1"/>
</dbReference>
<keyword evidence="2" id="KW-1185">Reference proteome</keyword>
<accession>A0ABQ2N1M1</accession>
<dbReference type="InterPro" id="IPR027417">
    <property type="entry name" value="P-loop_NTPase"/>
</dbReference>